<comment type="caution">
    <text evidence="1">The sequence shown here is derived from an EMBL/GenBank/DDBJ whole genome shotgun (WGS) entry which is preliminary data.</text>
</comment>
<proteinExistence type="predicted"/>
<organism evidence="1 2">
    <name type="scientific">Cyclobacterium qasimii M12-11B</name>
    <dbReference type="NCBI Taxonomy" id="641524"/>
    <lineage>
        <taxon>Bacteria</taxon>
        <taxon>Pseudomonadati</taxon>
        <taxon>Bacteroidota</taxon>
        <taxon>Cytophagia</taxon>
        <taxon>Cytophagales</taxon>
        <taxon>Cyclobacteriaceae</taxon>
        <taxon>Cyclobacterium</taxon>
    </lineage>
</organism>
<dbReference type="EMBL" id="ATNM01000141">
    <property type="protein sequence ID" value="EPR66771.1"/>
    <property type="molecule type" value="Genomic_DNA"/>
</dbReference>
<name>S7VA22_9BACT</name>
<evidence type="ECO:0000313" key="1">
    <source>
        <dbReference type="EMBL" id="EPR66771.1"/>
    </source>
</evidence>
<reference evidence="1 2" key="1">
    <citation type="journal article" date="2013" name="Genome Announc.">
        <title>Draft Genome Sequence of Cyclobacterium qasimii Strain M12-11BT, Isolated from Arctic Marine Sediment.</title>
        <authorList>
            <person name="Shivaji S."/>
            <person name="Ara S."/>
            <person name="Singh A."/>
            <person name="Kumar Pinnaka A."/>
        </authorList>
    </citation>
    <scope>NUCLEOTIDE SEQUENCE [LARGE SCALE GENOMIC DNA]</scope>
    <source>
        <strain evidence="1 2">M12-11B</strain>
    </source>
</reference>
<dbReference type="Proteomes" id="UP000014974">
    <property type="component" value="Unassembled WGS sequence"/>
</dbReference>
<dbReference type="AlphaFoldDB" id="S7VA22"/>
<dbReference type="STRING" id="641524.ADICYQ_4203"/>
<evidence type="ECO:0000313" key="2">
    <source>
        <dbReference type="Proteomes" id="UP000014974"/>
    </source>
</evidence>
<accession>S7VA22</accession>
<sequence length="40" mass="4814">MHENRLEAIFFEPAGVWYIINGDRNLFLTIRQLANHQKTR</sequence>
<protein>
    <submittedName>
        <fullName evidence="1">Uncharacterized protein</fullName>
    </submittedName>
</protein>
<gene>
    <name evidence="1" type="ORF">ADICYQ_4203</name>
</gene>